<keyword evidence="6 9" id="KW-0061">Asparagine biosynthesis</keyword>
<evidence type="ECO:0000256" key="7">
    <source>
        <dbReference type="ARBA" id="ARBA00022962"/>
    </source>
</evidence>
<keyword evidence="5 10" id="KW-0067">ATP-binding</keyword>
<dbReference type="EMBL" id="JGZR01000005">
    <property type="protein sequence ID" value="KFJ04099.1"/>
    <property type="molecule type" value="Genomic_DNA"/>
</dbReference>
<dbReference type="eggNOG" id="COG0367">
    <property type="taxonomic scope" value="Bacteria"/>
</dbReference>
<evidence type="ECO:0000259" key="12">
    <source>
        <dbReference type="PROSITE" id="PS51278"/>
    </source>
</evidence>
<keyword evidence="14" id="KW-1185">Reference proteome</keyword>
<evidence type="ECO:0000313" key="14">
    <source>
        <dbReference type="Proteomes" id="UP000029055"/>
    </source>
</evidence>
<dbReference type="SUPFAM" id="SSF52402">
    <property type="entry name" value="Adenine nucleotide alpha hydrolases-like"/>
    <property type="match status" value="1"/>
</dbReference>
<protein>
    <recommendedName>
        <fullName evidence="3">asparagine synthase (glutamine-hydrolyzing)</fullName>
        <ecNumber evidence="3">6.3.5.4</ecNumber>
    </recommendedName>
</protein>
<evidence type="ECO:0000256" key="6">
    <source>
        <dbReference type="ARBA" id="ARBA00022888"/>
    </source>
</evidence>
<dbReference type="InterPro" id="IPR029055">
    <property type="entry name" value="Ntn_hydrolases_N"/>
</dbReference>
<dbReference type="PIRSF" id="PIRSF001589">
    <property type="entry name" value="Asn_synthetase_glu-h"/>
    <property type="match status" value="1"/>
</dbReference>
<accession>A0A087E8J8</accession>
<feature type="binding site" evidence="10">
    <location>
        <position position="281"/>
    </location>
    <ligand>
        <name>ATP</name>
        <dbReference type="ChEBI" id="CHEBI:30616"/>
    </ligand>
</feature>
<name>A0A087E8J8_9BIFI</name>
<dbReference type="InterPro" id="IPR051786">
    <property type="entry name" value="ASN_synthetase/amidase"/>
</dbReference>
<dbReference type="GO" id="GO:0006529">
    <property type="term" value="P:asparagine biosynthetic process"/>
    <property type="evidence" value="ECO:0007669"/>
    <property type="project" value="UniProtKB-KW"/>
</dbReference>
<comment type="catalytic activity">
    <reaction evidence="8">
        <text>L-aspartate + L-glutamine + ATP + H2O = L-asparagine + L-glutamate + AMP + diphosphate + H(+)</text>
        <dbReference type="Rhea" id="RHEA:12228"/>
        <dbReference type="ChEBI" id="CHEBI:15377"/>
        <dbReference type="ChEBI" id="CHEBI:15378"/>
        <dbReference type="ChEBI" id="CHEBI:29985"/>
        <dbReference type="ChEBI" id="CHEBI:29991"/>
        <dbReference type="ChEBI" id="CHEBI:30616"/>
        <dbReference type="ChEBI" id="CHEBI:33019"/>
        <dbReference type="ChEBI" id="CHEBI:58048"/>
        <dbReference type="ChEBI" id="CHEBI:58359"/>
        <dbReference type="ChEBI" id="CHEBI:456215"/>
        <dbReference type="EC" id="6.3.5.4"/>
    </reaction>
</comment>
<dbReference type="AlphaFoldDB" id="A0A087E8J8"/>
<reference evidence="13 14" key="1">
    <citation type="submission" date="2014-03" db="EMBL/GenBank/DDBJ databases">
        <title>Genomics of Bifidobacteria.</title>
        <authorList>
            <person name="Ventura M."/>
            <person name="Milani C."/>
            <person name="Lugli G.A."/>
        </authorList>
    </citation>
    <scope>NUCLEOTIDE SEQUENCE [LARGE SCALE GENOMIC DNA]</scope>
    <source>
        <strain evidence="13 14">LMG 11597</strain>
    </source>
</reference>
<evidence type="ECO:0000256" key="1">
    <source>
        <dbReference type="ARBA" id="ARBA00005187"/>
    </source>
</evidence>
<dbReference type="GO" id="GO:0004066">
    <property type="term" value="F:asparagine synthase (glutamine-hydrolyzing) activity"/>
    <property type="evidence" value="ECO:0007669"/>
    <property type="project" value="UniProtKB-EC"/>
</dbReference>
<evidence type="ECO:0000256" key="3">
    <source>
        <dbReference type="ARBA" id="ARBA00012737"/>
    </source>
</evidence>
<dbReference type="GO" id="GO:0005829">
    <property type="term" value="C:cytosol"/>
    <property type="evidence" value="ECO:0007669"/>
    <property type="project" value="TreeGrafter"/>
</dbReference>
<dbReference type="PANTHER" id="PTHR43284">
    <property type="entry name" value="ASPARAGINE SYNTHETASE (GLUTAMINE-HYDROLYZING)"/>
    <property type="match status" value="1"/>
</dbReference>
<dbReference type="GO" id="GO:0005524">
    <property type="term" value="F:ATP binding"/>
    <property type="evidence" value="ECO:0007669"/>
    <property type="project" value="UniProtKB-KW"/>
</dbReference>
<keyword evidence="9" id="KW-0028">Amino-acid biosynthesis</keyword>
<dbReference type="InterPro" id="IPR033738">
    <property type="entry name" value="AsnB_N"/>
</dbReference>
<keyword evidence="13" id="KW-0436">Ligase</keyword>
<organism evidence="13 14">
    <name type="scientific">Bifidobacterium subtile</name>
    <dbReference type="NCBI Taxonomy" id="77635"/>
    <lineage>
        <taxon>Bacteria</taxon>
        <taxon>Bacillati</taxon>
        <taxon>Actinomycetota</taxon>
        <taxon>Actinomycetes</taxon>
        <taxon>Bifidobacteriales</taxon>
        <taxon>Bifidobacteriaceae</taxon>
        <taxon>Bifidobacterium</taxon>
    </lineage>
</organism>
<dbReference type="Gene3D" id="3.60.20.10">
    <property type="entry name" value="Glutamine Phosphoribosylpyrophosphate, subunit 1, domain 1"/>
    <property type="match status" value="1"/>
</dbReference>
<dbReference type="InterPro" id="IPR006426">
    <property type="entry name" value="Asn_synth_AEB"/>
</dbReference>
<evidence type="ECO:0000313" key="13">
    <source>
        <dbReference type="EMBL" id="KFJ04099.1"/>
    </source>
</evidence>
<dbReference type="Pfam" id="PF00733">
    <property type="entry name" value="Asn_synthase"/>
    <property type="match status" value="1"/>
</dbReference>
<dbReference type="NCBIfam" id="TIGR01536">
    <property type="entry name" value="asn_synth_AEB"/>
    <property type="match status" value="1"/>
</dbReference>
<dbReference type="Pfam" id="PF13537">
    <property type="entry name" value="GATase_7"/>
    <property type="match status" value="1"/>
</dbReference>
<evidence type="ECO:0000256" key="8">
    <source>
        <dbReference type="ARBA" id="ARBA00048741"/>
    </source>
</evidence>
<evidence type="ECO:0000256" key="11">
    <source>
        <dbReference type="PIRSR" id="PIRSR001589-3"/>
    </source>
</evidence>
<evidence type="ECO:0000256" key="2">
    <source>
        <dbReference type="ARBA" id="ARBA00005752"/>
    </source>
</evidence>
<evidence type="ECO:0000256" key="10">
    <source>
        <dbReference type="PIRSR" id="PIRSR001589-2"/>
    </source>
</evidence>
<feature type="binding site" evidence="10">
    <location>
        <position position="99"/>
    </location>
    <ligand>
        <name>L-glutamine</name>
        <dbReference type="ChEBI" id="CHEBI:58359"/>
    </ligand>
</feature>
<dbReference type="PROSITE" id="PS51278">
    <property type="entry name" value="GATASE_TYPE_2"/>
    <property type="match status" value="1"/>
</dbReference>
<dbReference type="InterPro" id="IPR017932">
    <property type="entry name" value="GATase_2_dom"/>
</dbReference>
<feature type="binding site" evidence="10">
    <location>
        <begin position="353"/>
        <end position="354"/>
    </location>
    <ligand>
        <name>ATP</name>
        <dbReference type="ChEBI" id="CHEBI:30616"/>
    </ligand>
</feature>
<dbReference type="Proteomes" id="UP000029055">
    <property type="component" value="Unassembled WGS sequence"/>
</dbReference>
<dbReference type="Gene3D" id="3.40.50.620">
    <property type="entry name" value="HUPs"/>
    <property type="match status" value="1"/>
</dbReference>
<feature type="active site" description="For GATase activity" evidence="9">
    <location>
        <position position="2"/>
    </location>
</feature>
<evidence type="ECO:0000256" key="9">
    <source>
        <dbReference type="PIRSR" id="PIRSR001589-1"/>
    </source>
</evidence>
<dbReference type="RefSeq" id="WP_024463370.1">
    <property type="nucleotide sequence ID" value="NZ_CP062939.1"/>
</dbReference>
<evidence type="ECO:0000256" key="4">
    <source>
        <dbReference type="ARBA" id="ARBA00022741"/>
    </source>
</evidence>
<dbReference type="CDD" id="cd00712">
    <property type="entry name" value="AsnB"/>
    <property type="match status" value="1"/>
</dbReference>
<keyword evidence="4 10" id="KW-0547">Nucleotide-binding</keyword>
<comment type="pathway">
    <text evidence="1">Amino-acid biosynthesis; L-asparagine biosynthesis; L-asparagine from L-aspartate (L-Gln route): step 1/1.</text>
</comment>
<comment type="similarity">
    <text evidence="2">Belongs to the asparagine synthetase family.</text>
</comment>
<dbReference type="SUPFAM" id="SSF56235">
    <property type="entry name" value="N-terminal nucleophile aminohydrolases (Ntn hydrolases)"/>
    <property type="match status" value="1"/>
</dbReference>
<gene>
    <name evidence="13" type="ORF">BISU_1137</name>
</gene>
<dbReference type="STRING" id="77635.BISU_1137"/>
<proteinExistence type="inferred from homology"/>
<feature type="site" description="Important for beta-aspartyl-AMP intermediate formation" evidence="11">
    <location>
        <position position="355"/>
    </location>
</feature>
<dbReference type="PANTHER" id="PTHR43284:SF1">
    <property type="entry name" value="ASPARAGINE SYNTHETASE"/>
    <property type="match status" value="1"/>
</dbReference>
<evidence type="ECO:0000256" key="5">
    <source>
        <dbReference type="ARBA" id="ARBA00022840"/>
    </source>
</evidence>
<feature type="domain" description="Glutamine amidotransferase type-2" evidence="12">
    <location>
        <begin position="2"/>
        <end position="212"/>
    </location>
</feature>
<dbReference type="OrthoDB" id="9763290at2"/>
<dbReference type="EC" id="6.3.5.4" evidence="3"/>
<sequence>MCGIAGFVSDAPIDAKERILKKMTDIIAHRGPDSEGHCIDEHAALGFRRLSIIDLKGGDQPIYNEDRTMAITFNGEIYNFQPLRVELIKLGHTFSTKADTEVILHGYEQWGAGVLTKLRGMFAFVIWDSKTNELFGARDHFGIKPLYYTVMNGTFMYASEIKSLLQHPDFVKELNDKALKPYLTFQYPAIEETFFKGVFKLKEGHYFTYRDGNMDIHEYWDTAFGESTQELDALVDRIDHSVIDSVKAHEIADVEVGSFLSSGVDSSYVAAIARPEHTYSVGFGAGYNESTQAKELADKLKLSNTAEIIDEEEAFSYFPQIQWHLDEPDSNPSCVPLFFLSQLAARDLKVVLSGEGADELFAGYDDYGLHTKSKVIAGVTRALTHLPARARHAVAHWAKNKTFHGATQLYANLAPSEEFFIGQAKVFEENEAQQLLAPRYREAPGVHDIVDKTYARIKGQGLSEIKKKQYLDIHQWMPGDILLKADKLTMAHSLELRVPLLDQELMKVAEKVPTKYLIRDAQAKYAFRRAAARHLPKASSDRTKLGFPTPVKIWLGEEKYYKQVRAVFERDYVREFFDQDALLKMLDDNYEGKTNDRRKIWTVYTFLTWYDVFFVHDGDKPEPLSER</sequence>
<dbReference type="InterPro" id="IPR014729">
    <property type="entry name" value="Rossmann-like_a/b/a_fold"/>
</dbReference>
<keyword evidence="7 9" id="KW-0315">Glutamine amidotransferase</keyword>
<dbReference type="InterPro" id="IPR001962">
    <property type="entry name" value="Asn_synthase"/>
</dbReference>
<comment type="caution">
    <text evidence="13">The sequence shown here is derived from an EMBL/GenBank/DDBJ whole genome shotgun (WGS) entry which is preliminary data.</text>
</comment>
<dbReference type="CDD" id="cd01991">
    <property type="entry name" value="Asn_synthase_B_C"/>
    <property type="match status" value="1"/>
</dbReference>